<dbReference type="InterPro" id="IPR050084">
    <property type="entry name" value="NADPH_dep_7-cyano-7-deazaG_red"/>
</dbReference>
<evidence type="ECO:0000256" key="3">
    <source>
        <dbReference type="ARBA" id="ARBA00022857"/>
    </source>
</evidence>
<evidence type="ECO:0000256" key="6">
    <source>
        <dbReference type="SAM" id="MobiDB-lite"/>
    </source>
</evidence>
<feature type="active site" description="Thioimide intermediate" evidence="5">
    <location>
        <position position="260"/>
    </location>
</feature>
<dbReference type="Gene3D" id="3.30.1130.10">
    <property type="match status" value="2"/>
</dbReference>
<dbReference type="InterPro" id="IPR043133">
    <property type="entry name" value="GTP-CH-I_C/QueF"/>
</dbReference>
<keyword evidence="2 5" id="KW-0671">Queuosine biosynthesis</keyword>
<dbReference type="GO" id="GO:0005737">
    <property type="term" value="C:cytoplasm"/>
    <property type="evidence" value="ECO:0007669"/>
    <property type="project" value="UniProtKB-SubCell"/>
</dbReference>
<dbReference type="Proteomes" id="UP000295293">
    <property type="component" value="Unassembled WGS sequence"/>
</dbReference>
<dbReference type="NCBIfam" id="TIGR03138">
    <property type="entry name" value="QueF"/>
    <property type="match status" value="1"/>
</dbReference>
<evidence type="ECO:0000256" key="5">
    <source>
        <dbReference type="HAMAP-Rule" id="MF_00817"/>
    </source>
</evidence>
<feature type="binding site" evidence="5">
    <location>
        <begin position="299"/>
        <end position="300"/>
    </location>
    <ligand>
        <name>substrate</name>
    </ligand>
</feature>
<comment type="subunit">
    <text evidence="5">Homodimer.</text>
</comment>
<dbReference type="AlphaFoldDB" id="A0A4R6Z7P4"/>
<feature type="binding site" evidence="5">
    <location>
        <begin position="159"/>
        <end position="161"/>
    </location>
    <ligand>
        <name>substrate</name>
    </ligand>
</feature>
<accession>A0A4R6Z7P4</accession>
<name>A0A4R6Z7P4_9GAMM</name>
<evidence type="ECO:0000256" key="4">
    <source>
        <dbReference type="ARBA" id="ARBA00023002"/>
    </source>
</evidence>
<comment type="function">
    <text evidence="5">Catalyzes the NADPH-dependent reduction of 7-cyano-7-deazaguanine (preQ0) to 7-aminomethyl-7-deazaguanine (preQ1).</text>
</comment>
<evidence type="ECO:0000259" key="7">
    <source>
        <dbReference type="Pfam" id="PF14819"/>
    </source>
</evidence>
<comment type="catalytic activity">
    <reaction evidence="5">
        <text>7-aminomethyl-7-carbaguanine + 2 NADP(+) = 7-cyano-7-carbaguanine + 2 NADPH + 3 H(+)</text>
        <dbReference type="Rhea" id="RHEA:13409"/>
        <dbReference type="ChEBI" id="CHEBI:15378"/>
        <dbReference type="ChEBI" id="CHEBI:45075"/>
        <dbReference type="ChEBI" id="CHEBI:57783"/>
        <dbReference type="ChEBI" id="CHEBI:58349"/>
        <dbReference type="ChEBI" id="CHEBI:58703"/>
        <dbReference type="EC" id="1.7.1.13"/>
    </reaction>
</comment>
<feature type="domain" description="NADPH-dependent 7-cyano-7-deazaguanine reductase N-terminal" evidence="7">
    <location>
        <begin position="93"/>
        <end position="202"/>
    </location>
</feature>
<dbReference type="SUPFAM" id="SSF55620">
    <property type="entry name" value="Tetrahydrobiopterin biosynthesis enzymes-like"/>
    <property type="match status" value="1"/>
</dbReference>
<gene>
    <name evidence="5" type="primary">queF</name>
    <name evidence="8" type="ORF">DFR29_102416</name>
</gene>
<keyword evidence="1 5" id="KW-0963">Cytoplasm</keyword>
<dbReference type="UniPathway" id="UPA00392"/>
<dbReference type="InterPro" id="IPR016428">
    <property type="entry name" value="QueF_type2"/>
</dbReference>
<dbReference type="Pfam" id="PF14819">
    <property type="entry name" value="QueF_N"/>
    <property type="match status" value="1"/>
</dbReference>
<dbReference type="GO" id="GO:0033739">
    <property type="term" value="F:preQ1 synthase activity"/>
    <property type="evidence" value="ECO:0007669"/>
    <property type="project" value="UniProtKB-UniRule"/>
</dbReference>
<evidence type="ECO:0000256" key="2">
    <source>
        <dbReference type="ARBA" id="ARBA00022785"/>
    </source>
</evidence>
<comment type="subcellular location">
    <subcellularLocation>
        <location evidence="5">Cytoplasm</location>
    </subcellularLocation>
</comment>
<comment type="pathway">
    <text evidence="5">tRNA modification; tRNA-queuosine biosynthesis.</text>
</comment>
<comment type="caution">
    <text evidence="8">The sequence shown here is derived from an EMBL/GenBank/DDBJ whole genome shotgun (WGS) entry which is preliminary data.</text>
</comment>
<comment type="similarity">
    <text evidence="5">Belongs to the GTP cyclohydrolase I family. QueF type 2 subfamily.</text>
</comment>
<dbReference type="InterPro" id="IPR029139">
    <property type="entry name" value="QueF_N"/>
</dbReference>
<dbReference type="EMBL" id="SNZH01000002">
    <property type="protein sequence ID" value="TDR47754.1"/>
    <property type="molecule type" value="Genomic_DNA"/>
</dbReference>
<feature type="region of interest" description="Disordered" evidence="6">
    <location>
        <begin position="47"/>
        <end position="66"/>
    </location>
</feature>
<dbReference type="PANTHER" id="PTHR34354:SF1">
    <property type="entry name" value="NADPH-DEPENDENT 7-CYANO-7-DEAZAGUANINE REDUCTASE"/>
    <property type="match status" value="1"/>
</dbReference>
<dbReference type="InterPro" id="IPR029500">
    <property type="entry name" value="QueF"/>
</dbReference>
<reference evidence="8 9" key="1">
    <citation type="submission" date="2019-03" db="EMBL/GenBank/DDBJ databases">
        <title>Genomic Encyclopedia of Type Strains, Phase IV (KMG-IV): sequencing the most valuable type-strain genomes for metagenomic binning, comparative biology and taxonomic classification.</title>
        <authorList>
            <person name="Goeker M."/>
        </authorList>
    </citation>
    <scope>NUCLEOTIDE SEQUENCE [LARGE SCALE GENOMIC DNA]</scope>
    <source>
        <strain evidence="8 9">DSM 21667</strain>
    </source>
</reference>
<keyword evidence="9" id="KW-1185">Reference proteome</keyword>
<organism evidence="8 9">
    <name type="scientific">Tahibacter aquaticus</name>
    <dbReference type="NCBI Taxonomy" id="520092"/>
    <lineage>
        <taxon>Bacteria</taxon>
        <taxon>Pseudomonadati</taxon>
        <taxon>Pseudomonadota</taxon>
        <taxon>Gammaproteobacteria</taxon>
        <taxon>Lysobacterales</taxon>
        <taxon>Rhodanobacteraceae</taxon>
        <taxon>Tahibacter</taxon>
    </lineage>
</organism>
<evidence type="ECO:0000313" key="9">
    <source>
        <dbReference type="Proteomes" id="UP000295293"/>
    </source>
</evidence>
<dbReference type="PANTHER" id="PTHR34354">
    <property type="entry name" value="NADPH-DEPENDENT 7-CYANO-7-DEAZAGUANINE REDUCTASE"/>
    <property type="match status" value="1"/>
</dbReference>
<dbReference type="HAMAP" id="MF_00817">
    <property type="entry name" value="QueF_type2"/>
    <property type="match status" value="1"/>
</dbReference>
<sequence>MSECELHRKLPLPACVACHAAQFAVLIGAPPKRSVLDRRRIGAGDCRRYNPAKTRGAGSGDSLPGKRVARRKAAKLRGMNTAEHSSLGKSVAYRDDYDASLLFPIPRQAKRIELGLTADLPFHGVDVWNAYELSWLDLRGKPRVAMAEFRVPATSPNIIESKSFKLYLNTFAQTRMADAAAVADLLQRDLSAAAGAQVTVSLRSGGQVAAQGLAELDGECLDELELDIADYDAPRPDYLVAESAWIAEETLVSHLLKSNCPVTGQPDWASVQVRYRGPRIDRAGLLRYLVSFRRHSDFHEQCVERIFTDLLRCCMPVELSVYARYTRRGGLDINPFRSSAAEWRIDNPRGARQ</sequence>
<keyword evidence="4 5" id="KW-0560">Oxidoreductase</keyword>
<dbReference type="EC" id="1.7.1.13" evidence="5"/>
<proteinExistence type="inferred from homology"/>
<evidence type="ECO:0000256" key="1">
    <source>
        <dbReference type="ARBA" id="ARBA00022490"/>
    </source>
</evidence>
<dbReference type="GO" id="GO:0008616">
    <property type="term" value="P:tRNA queuosine(34) biosynthetic process"/>
    <property type="evidence" value="ECO:0007669"/>
    <property type="project" value="UniProtKB-UniRule"/>
</dbReference>
<dbReference type="Pfam" id="PF14489">
    <property type="entry name" value="QueF"/>
    <property type="match status" value="1"/>
</dbReference>
<feature type="binding site" evidence="5">
    <location>
        <begin position="328"/>
        <end position="329"/>
    </location>
    <ligand>
        <name>NADPH</name>
        <dbReference type="ChEBI" id="CHEBI:57783"/>
    </ligand>
</feature>
<evidence type="ECO:0000313" key="8">
    <source>
        <dbReference type="EMBL" id="TDR47754.1"/>
    </source>
</evidence>
<feature type="active site" description="Proton donor" evidence="5">
    <location>
        <position position="267"/>
    </location>
</feature>
<protein>
    <recommendedName>
        <fullName evidence="5">NADPH-dependent 7-cyano-7-deazaguanine reductase</fullName>
        <ecNumber evidence="5">1.7.1.13</ecNumber>
    </recommendedName>
    <alternativeName>
        <fullName evidence="5">7-cyano-7-carbaguanine reductase</fullName>
    </alternativeName>
    <alternativeName>
        <fullName evidence="5">NADPH-dependent nitrile oxidoreductase</fullName>
    </alternativeName>
    <alternativeName>
        <fullName evidence="5">PreQ(0) reductase</fullName>
    </alternativeName>
</protein>
<keyword evidence="3 5" id="KW-0521">NADP</keyword>
<feature type="binding site" evidence="5">
    <location>
        <begin position="161"/>
        <end position="162"/>
    </location>
    <ligand>
        <name>NADPH</name>
        <dbReference type="ChEBI" id="CHEBI:57783"/>
    </ligand>
</feature>